<evidence type="ECO:0000313" key="2">
    <source>
        <dbReference type="EMBL" id="XCG49543.1"/>
    </source>
</evidence>
<protein>
    <submittedName>
        <fullName evidence="2">Uncharacterized protein</fullName>
    </submittedName>
</protein>
<dbReference type="AlphaFoldDB" id="A0AAU8CSC8"/>
<feature type="compositionally biased region" description="Polar residues" evidence="1">
    <location>
        <begin position="185"/>
        <end position="200"/>
    </location>
</feature>
<sequence length="200" mass="22035">MADAGASAINYPEWTEYRKKNGLDPLGMQNSSVSLYQTLLPGISNVTLRMRYYGLYAWLCRTYAKTDGDTNPESWKRFIRRAEALFALIACRHGSEADVAGIEWAQEVLNGATGEFIEFAAAAEPGSEESKDHELPIPSPSLGDPLALVFEESVGEAATLYLEVLQRGSVTKAELDRLHRVSPPRSRSQAGSAASTRRYF</sequence>
<name>A0AAU8CSC8_9HYPH</name>
<dbReference type="RefSeq" id="WP_353642925.1">
    <property type="nucleotide sequence ID" value="NZ_CP159253.1"/>
</dbReference>
<gene>
    <name evidence="2" type="ORF">ABVK50_02620</name>
</gene>
<proteinExistence type="predicted"/>
<accession>A0AAU8CSC8</accession>
<reference evidence="2" key="1">
    <citation type="submission" date="2024-06" db="EMBL/GenBank/DDBJ databases">
        <title>Mesorhizobium karijinii sp. nov., a symbiont of the iconic Swainsona formosa from arid Australia.</title>
        <authorList>
            <person name="Hill Y.J."/>
            <person name="Watkin E.L.J."/>
            <person name="O'Hara G.W."/>
            <person name="Terpolilli J."/>
            <person name="Tye M.L."/>
            <person name="Kohlmeier M.G."/>
        </authorList>
    </citation>
    <scope>NUCLEOTIDE SEQUENCE</scope>
    <source>
        <strain evidence="2">WSM2240</strain>
    </source>
</reference>
<evidence type="ECO:0000256" key="1">
    <source>
        <dbReference type="SAM" id="MobiDB-lite"/>
    </source>
</evidence>
<organism evidence="2">
    <name type="scientific">Mesorhizobium sp. WSM2240</name>
    <dbReference type="NCBI Taxonomy" id="3228851"/>
    <lineage>
        <taxon>Bacteria</taxon>
        <taxon>Pseudomonadati</taxon>
        <taxon>Pseudomonadota</taxon>
        <taxon>Alphaproteobacteria</taxon>
        <taxon>Hyphomicrobiales</taxon>
        <taxon>Phyllobacteriaceae</taxon>
        <taxon>Mesorhizobium</taxon>
    </lineage>
</organism>
<feature type="region of interest" description="Disordered" evidence="1">
    <location>
        <begin position="177"/>
        <end position="200"/>
    </location>
</feature>
<dbReference type="EMBL" id="CP159253">
    <property type="protein sequence ID" value="XCG49543.1"/>
    <property type="molecule type" value="Genomic_DNA"/>
</dbReference>